<sequence length="130" mass="14150">MPDLSALARKLQLKPDSTVWVWPPNAPAAESLLEDQQIPLADPDTADVALLFTADRTAAQNALTQFADALAATRAVCFVYAKGNRTNINRDTLHALLLEHGWRAISQVSYDDELSALRSRPLKPGESTPA</sequence>
<dbReference type="EMBL" id="CP014352">
    <property type="protein sequence ID" value="AMS05977.1"/>
    <property type="molecule type" value="Genomic_DNA"/>
</dbReference>
<reference evidence="2 4" key="1">
    <citation type="journal article" date="2016" name="Plant Dis.">
        <title>Improved production of propionic acid using genome shuffling.</title>
        <authorList>
            <person name="Luna-Flores C.H."/>
            <person name="Palfreyman R.W."/>
            <person name="Kromer J.O."/>
            <person name="Nielsen L.K."/>
            <person name="Marcellin E."/>
        </authorList>
    </citation>
    <scope>NUCLEOTIDE SEQUENCE [LARGE SCALE GENOMIC DNA]</scope>
    <source>
        <strain evidence="2 4">F3E8</strain>
    </source>
</reference>
<gene>
    <name evidence="2" type="ORF">A8L58_13020</name>
    <name evidence="1" type="ORF">AXH35_11570</name>
</gene>
<evidence type="ECO:0000313" key="4">
    <source>
        <dbReference type="Proteomes" id="UP000178666"/>
    </source>
</evidence>
<reference evidence="1 3" key="2">
    <citation type="submission" date="2016-02" db="EMBL/GenBank/DDBJ databases">
        <title>Complete Genome Sequence of Propionibacterium acidipropionici ATCC 55737.</title>
        <authorList>
            <person name="Luna Flores C.H."/>
            <person name="Nielsen L.K."/>
            <person name="Marcellin E."/>
        </authorList>
    </citation>
    <scope>NUCLEOTIDE SEQUENCE [LARGE SCALE GENOMIC DNA]</scope>
    <source>
        <strain evidence="1 3">ATCC 55737</strain>
    </source>
</reference>
<evidence type="ECO:0008006" key="5">
    <source>
        <dbReference type="Google" id="ProtNLM"/>
    </source>
</evidence>
<evidence type="ECO:0000313" key="3">
    <source>
        <dbReference type="Proteomes" id="UP000075221"/>
    </source>
</evidence>
<evidence type="ECO:0000313" key="2">
    <source>
        <dbReference type="EMBL" id="AOZ47440.1"/>
    </source>
</evidence>
<keyword evidence="4" id="KW-1185">Reference proteome</keyword>
<proteinExistence type="predicted"/>
<evidence type="ECO:0000313" key="1">
    <source>
        <dbReference type="EMBL" id="AMS05977.1"/>
    </source>
</evidence>
<organism evidence="1 3">
    <name type="scientific">Acidipropionibacterium acidipropionici</name>
    <dbReference type="NCBI Taxonomy" id="1748"/>
    <lineage>
        <taxon>Bacteria</taxon>
        <taxon>Bacillati</taxon>
        <taxon>Actinomycetota</taxon>
        <taxon>Actinomycetes</taxon>
        <taxon>Propionibacteriales</taxon>
        <taxon>Propionibacteriaceae</taxon>
        <taxon>Acidipropionibacterium</taxon>
    </lineage>
</organism>
<dbReference type="RefSeq" id="WP_062819931.1">
    <property type="nucleotide sequence ID" value="NZ_CP014352.1"/>
</dbReference>
<dbReference type="EMBL" id="CP015970">
    <property type="protein sequence ID" value="AOZ47440.1"/>
    <property type="molecule type" value="Genomic_DNA"/>
</dbReference>
<dbReference type="Proteomes" id="UP000075221">
    <property type="component" value="Chromosome"/>
</dbReference>
<dbReference type="Proteomes" id="UP000178666">
    <property type="component" value="Chromosome"/>
</dbReference>
<name>A0AAC8YFY5_9ACTN</name>
<protein>
    <recommendedName>
        <fullName evidence="5">DUF3052 domain-containing protein</fullName>
    </recommendedName>
</protein>
<accession>A0AAC8YFY5</accession>
<dbReference type="AlphaFoldDB" id="A0AAC8YFY5"/>